<sequence>MTLPYKNMRLFFIHGAPATGKFTVARELSLLTETPLVDNHAAIDIAKMVFGFAQPCFWDLVHDLRMTTLRGATKANLPRFITTAAYSHPVDAPLVEDYDSVIKEFGGFIEPVHLYCSEETLMDRVSASERLQKGKIASPKGLKGYLDRNNFVAMPRDNCLSLSTESTTPEETAIAIAQHFEIPIVSTK</sequence>
<reference evidence="1 2" key="1">
    <citation type="submission" date="2020-08" db="EMBL/GenBank/DDBJ databases">
        <title>Genomic Encyclopedia of Type Strains, Phase IV (KMG-IV): sequencing the most valuable type-strain genomes for metagenomic binning, comparative biology and taxonomic classification.</title>
        <authorList>
            <person name="Goeker M."/>
        </authorList>
    </citation>
    <scope>NUCLEOTIDE SEQUENCE [LARGE SCALE GENOMIC DNA]</scope>
    <source>
        <strain evidence="1 2">DSM 102234</strain>
    </source>
</reference>
<dbReference type="InterPro" id="IPR027417">
    <property type="entry name" value="P-loop_NTPase"/>
</dbReference>
<evidence type="ECO:0000313" key="2">
    <source>
        <dbReference type="Proteomes" id="UP000530268"/>
    </source>
</evidence>
<dbReference type="AlphaFoldDB" id="A0A7W6E1S6"/>
<dbReference type="Proteomes" id="UP000530268">
    <property type="component" value="Unassembled WGS sequence"/>
</dbReference>
<accession>A0A7W6E1S6</accession>
<evidence type="ECO:0008006" key="3">
    <source>
        <dbReference type="Google" id="ProtNLM"/>
    </source>
</evidence>
<dbReference type="SUPFAM" id="SSF52540">
    <property type="entry name" value="P-loop containing nucleoside triphosphate hydrolases"/>
    <property type="match status" value="1"/>
</dbReference>
<organism evidence="1 2">
    <name type="scientific">Sulfitobacter undariae</name>
    <dbReference type="NCBI Taxonomy" id="1563671"/>
    <lineage>
        <taxon>Bacteria</taxon>
        <taxon>Pseudomonadati</taxon>
        <taxon>Pseudomonadota</taxon>
        <taxon>Alphaproteobacteria</taxon>
        <taxon>Rhodobacterales</taxon>
        <taxon>Roseobacteraceae</taxon>
        <taxon>Sulfitobacter</taxon>
    </lineage>
</organism>
<keyword evidence="2" id="KW-1185">Reference proteome</keyword>
<name>A0A7W6E1S6_9RHOB</name>
<evidence type="ECO:0000313" key="1">
    <source>
        <dbReference type="EMBL" id="MBB3992754.1"/>
    </source>
</evidence>
<dbReference type="EMBL" id="JACIEI010000001">
    <property type="protein sequence ID" value="MBB3992754.1"/>
    <property type="molecule type" value="Genomic_DNA"/>
</dbReference>
<gene>
    <name evidence="1" type="ORF">GGR95_000373</name>
</gene>
<proteinExistence type="predicted"/>
<dbReference type="Gene3D" id="3.40.50.300">
    <property type="entry name" value="P-loop containing nucleotide triphosphate hydrolases"/>
    <property type="match status" value="1"/>
</dbReference>
<protein>
    <recommendedName>
        <fullName evidence="3">AAA domain-containing protein</fullName>
    </recommendedName>
</protein>
<comment type="caution">
    <text evidence="1">The sequence shown here is derived from an EMBL/GenBank/DDBJ whole genome shotgun (WGS) entry which is preliminary data.</text>
</comment>